<feature type="region of interest" description="Disordered" evidence="1">
    <location>
        <begin position="1"/>
        <end position="33"/>
    </location>
</feature>
<dbReference type="RefSeq" id="WP_231334342.1">
    <property type="nucleotide sequence ID" value="NZ_CP059572.1"/>
</dbReference>
<gene>
    <name evidence="3" type="ORF">AGRA3207_002035</name>
</gene>
<dbReference type="PANTHER" id="PTHR35894">
    <property type="entry name" value="GENERAL SECRETION PATHWAY PROTEIN A-RELATED"/>
    <property type="match status" value="1"/>
</dbReference>
<protein>
    <recommendedName>
        <fullName evidence="2">AAA+ ATPase domain-containing protein</fullName>
    </recommendedName>
</protein>
<dbReference type="InterPro" id="IPR027417">
    <property type="entry name" value="P-loop_NTPase"/>
</dbReference>
<reference evidence="3" key="1">
    <citation type="submission" date="2020-07" db="EMBL/GenBank/DDBJ databases">
        <authorList>
            <person name="Tarantini F.S."/>
            <person name="Hong K.W."/>
            <person name="Chan K.G."/>
        </authorList>
    </citation>
    <scope>NUCLEOTIDE SEQUENCE</scope>
    <source>
        <strain evidence="3">32-07</strain>
    </source>
</reference>
<keyword evidence="4" id="KW-1185">Reference proteome</keyword>
<organism evidence="3 4">
    <name type="scientific">Actinomadura graeca</name>
    <dbReference type="NCBI Taxonomy" id="2750812"/>
    <lineage>
        <taxon>Bacteria</taxon>
        <taxon>Bacillati</taxon>
        <taxon>Actinomycetota</taxon>
        <taxon>Actinomycetes</taxon>
        <taxon>Streptosporangiales</taxon>
        <taxon>Thermomonosporaceae</taxon>
        <taxon>Actinomadura</taxon>
    </lineage>
</organism>
<evidence type="ECO:0000313" key="3">
    <source>
        <dbReference type="EMBL" id="QXJ21203.1"/>
    </source>
</evidence>
<dbReference type="EMBL" id="CP059572">
    <property type="protein sequence ID" value="QXJ21203.1"/>
    <property type="molecule type" value="Genomic_DNA"/>
</dbReference>
<feature type="domain" description="AAA+ ATPase" evidence="2">
    <location>
        <begin position="51"/>
        <end position="305"/>
    </location>
</feature>
<feature type="region of interest" description="Disordered" evidence="1">
    <location>
        <begin position="682"/>
        <end position="703"/>
    </location>
</feature>
<evidence type="ECO:0000259" key="2">
    <source>
        <dbReference type="SMART" id="SM00382"/>
    </source>
</evidence>
<proteinExistence type="predicted"/>
<dbReference type="PANTHER" id="PTHR35894:SF1">
    <property type="entry name" value="PHOSPHORIBULOKINASE _ URIDINE KINASE FAMILY"/>
    <property type="match status" value="1"/>
</dbReference>
<dbReference type="SMART" id="SM00382">
    <property type="entry name" value="AAA"/>
    <property type="match status" value="1"/>
</dbReference>
<evidence type="ECO:0000256" key="1">
    <source>
        <dbReference type="SAM" id="MobiDB-lite"/>
    </source>
</evidence>
<evidence type="ECO:0000313" key="4">
    <source>
        <dbReference type="Proteomes" id="UP001049518"/>
    </source>
</evidence>
<dbReference type="SUPFAM" id="SSF52540">
    <property type="entry name" value="P-loop containing nucleoside triphosphate hydrolases"/>
    <property type="match status" value="1"/>
</dbReference>
<dbReference type="InterPro" id="IPR003593">
    <property type="entry name" value="AAA+_ATPase"/>
</dbReference>
<accession>A0ABX8QWQ7</accession>
<dbReference type="Proteomes" id="UP001049518">
    <property type="component" value="Chromosome"/>
</dbReference>
<name>A0ABX8QWQ7_9ACTN</name>
<dbReference type="InterPro" id="IPR052026">
    <property type="entry name" value="ExeA_AAA_ATPase_DNA-bind"/>
</dbReference>
<sequence>MGMPDDDPFPRDAAAKAPDTGDDSGDTVSVPTPATLRSGRLLDEYLGGDGLGTVLAISGGRGCGKTHLAALLLRRWRERTGGPDHDAYAAAAEGGFLGLYKTAFLAAVTRGRLTACVRRYYAEIVADSLKHTGLPPEIAQRLREPGVDPQRFVARFHLAESTFLRELGGQLSKVTGSGEFGTAFMLLLRPEAGDQVWEWLRGGAPDQLLRDRRIDTRIATGALALEAIGALVRALGGRSRRFVLVLDDLEKVLPSGSSPSEETLEAFHGLLRMARDQGVFLVLSGRPEFLSLLDRQDAAHIERVEVDALSRDEVAAYIEARMARTRHGAGPGAGPGPFEPEIVDYMVALTGGNARDTIRLCRPCYRMSLPTGQVTRYMVREAVRECFETVPLATVRERVAEALQRLGRPFHTDHPVGPGTGAPRPDFWVPAGRGGLAVFLSESVLDATAARALGAAADAVREAVPGAGTLLLIGGFVAATVAPALDDAFGGPPLLVTPERFSAGLDETLRRAIGGLDHHGDPNAAVQTELRRLTAMQDSTQQYLELLGAQVEQLSIRLHREPSPESARGETARPLPAEAETLFTGALTGLRDFTGLDAVLGEMFGSAPSEAPIGMLPRLRNGEAARAAGLAKLVESVVLAFRDGVRDWHARLGAAPTAADLPRLRGLCRTYEDVLERTPIHQLSPLREAPSRGGPGDRGTRLRQSDVNGLLNDLGHQIRVTFEAAAARDG</sequence>